<dbReference type="GO" id="GO:0003677">
    <property type="term" value="F:DNA binding"/>
    <property type="evidence" value="ECO:0007669"/>
    <property type="project" value="UniProtKB-KW"/>
</dbReference>
<keyword evidence="1" id="KW-0805">Transcription regulation</keyword>
<dbReference type="Gene3D" id="1.10.10.10">
    <property type="entry name" value="Winged helix-like DNA-binding domain superfamily/Winged helix DNA-binding domain"/>
    <property type="match status" value="1"/>
</dbReference>
<evidence type="ECO:0000259" key="4">
    <source>
        <dbReference type="Pfam" id="PF12802"/>
    </source>
</evidence>
<evidence type="ECO:0000256" key="1">
    <source>
        <dbReference type="ARBA" id="ARBA00023015"/>
    </source>
</evidence>
<protein>
    <submittedName>
        <fullName evidence="5">Transcriptional regulator</fullName>
    </submittedName>
</protein>
<feature type="domain" description="HTH marR-type" evidence="4">
    <location>
        <begin position="25"/>
        <end position="82"/>
    </location>
</feature>
<evidence type="ECO:0000313" key="6">
    <source>
        <dbReference type="Proteomes" id="UP000502508"/>
    </source>
</evidence>
<dbReference type="InterPro" id="IPR000835">
    <property type="entry name" value="HTH_MarR-typ"/>
</dbReference>
<organism evidence="5 6">
    <name type="scientific">Phytohabitans flavus</name>
    <dbReference type="NCBI Taxonomy" id="1076124"/>
    <lineage>
        <taxon>Bacteria</taxon>
        <taxon>Bacillati</taxon>
        <taxon>Actinomycetota</taxon>
        <taxon>Actinomycetes</taxon>
        <taxon>Micromonosporales</taxon>
        <taxon>Micromonosporaceae</taxon>
    </lineage>
</organism>
<reference evidence="5 6" key="1">
    <citation type="submission" date="2020-03" db="EMBL/GenBank/DDBJ databases">
        <title>Whole genome shotgun sequence of Phytohabitans flavus NBRC 107702.</title>
        <authorList>
            <person name="Komaki H."/>
            <person name="Tamura T."/>
        </authorList>
    </citation>
    <scope>NUCLEOTIDE SEQUENCE [LARGE SCALE GENOMIC DNA]</scope>
    <source>
        <strain evidence="5 6">NBRC 107702</strain>
    </source>
</reference>
<dbReference type="Pfam" id="PF12802">
    <property type="entry name" value="MarR_2"/>
    <property type="match status" value="1"/>
</dbReference>
<dbReference type="Gene3D" id="1.10.287.160">
    <property type="entry name" value="HR1 repeat"/>
    <property type="match status" value="1"/>
</dbReference>
<dbReference type="KEGG" id="pfla:Pflav_083340"/>
<keyword evidence="2" id="KW-0238">DNA-binding</keyword>
<evidence type="ECO:0000256" key="3">
    <source>
        <dbReference type="ARBA" id="ARBA00023163"/>
    </source>
</evidence>
<dbReference type="SUPFAM" id="SSF46785">
    <property type="entry name" value="Winged helix' DNA-binding domain"/>
    <property type="match status" value="1"/>
</dbReference>
<gene>
    <name evidence="5" type="ORF">Pflav_083340</name>
</gene>
<dbReference type="PANTHER" id="PTHR38465">
    <property type="entry name" value="HTH-TYPE TRANSCRIPTIONAL REGULATOR MJ1563-RELATED"/>
    <property type="match status" value="1"/>
</dbReference>
<dbReference type="GO" id="GO:0003700">
    <property type="term" value="F:DNA-binding transcription factor activity"/>
    <property type="evidence" value="ECO:0007669"/>
    <property type="project" value="InterPro"/>
</dbReference>
<accession>A0A6F8Y724</accession>
<dbReference type="InterPro" id="IPR036390">
    <property type="entry name" value="WH_DNA-bd_sf"/>
</dbReference>
<dbReference type="PANTHER" id="PTHR38465:SF2">
    <property type="entry name" value="HTH-TYPE TRANSCRIPTIONAL REGULATOR MMPR5"/>
    <property type="match status" value="1"/>
</dbReference>
<dbReference type="RefSeq" id="WP_173041623.1">
    <property type="nucleotide sequence ID" value="NZ_AP022870.1"/>
</dbReference>
<dbReference type="EMBL" id="AP022870">
    <property type="protein sequence ID" value="BCB81924.1"/>
    <property type="molecule type" value="Genomic_DNA"/>
</dbReference>
<name>A0A6F8Y724_9ACTN</name>
<dbReference type="AlphaFoldDB" id="A0A6F8Y724"/>
<reference evidence="5 6" key="2">
    <citation type="submission" date="2020-03" db="EMBL/GenBank/DDBJ databases">
        <authorList>
            <person name="Ichikawa N."/>
            <person name="Kimura A."/>
            <person name="Kitahashi Y."/>
            <person name="Uohara A."/>
        </authorList>
    </citation>
    <scope>NUCLEOTIDE SEQUENCE [LARGE SCALE GENOMIC DNA]</scope>
    <source>
        <strain evidence="5 6">NBRC 107702</strain>
    </source>
</reference>
<proteinExistence type="predicted"/>
<dbReference type="InterPro" id="IPR036388">
    <property type="entry name" value="WH-like_DNA-bd_sf"/>
</dbReference>
<keyword evidence="6" id="KW-1185">Reference proteome</keyword>
<evidence type="ECO:0000256" key="2">
    <source>
        <dbReference type="ARBA" id="ARBA00023125"/>
    </source>
</evidence>
<dbReference type="Proteomes" id="UP000502508">
    <property type="component" value="Chromosome"/>
</dbReference>
<keyword evidence="3" id="KW-0804">Transcription</keyword>
<dbReference type="InterPro" id="IPR052362">
    <property type="entry name" value="HTH-GbsR_regulator"/>
</dbReference>
<sequence>MEERRDEDAVRRFVEHFAMTLSDLGFPRMPARVLAALTVADEPGLSAGQIGERLGVSPAAVSGAVRHLMQLQFVVREPVPGSRSDRYRLPADPWFTAGMVRGGVYKRFADIIEEGVDAVGDSSSPAGMRLAEMHEFYLFIQDGMLELLERWEKFRAARQDG</sequence>
<evidence type="ECO:0000313" key="5">
    <source>
        <dbReference type="EMBL" id="BCB81924.1"/>
    </source>
</evidence>